<protein>
    <submittedName>
        <fullName evidence="2">Uncharacterized protein</fullName>
    </submittedName>
</protein>
<name>A0AA88J9V7_FICCA</name>
<keyword evidence="3" id="KW-1185">Reference proteome</keyword>
<dbReference type="Proteomes" id="UP001187192">
    <property type="component" value="Unassembled WGS sequence"/>
</dbReference>
<accession>A0AA88J9V7</accession>
<organism evidence="2 3">
    <name type="scientific">Ficus carica</name>
    <name type="common">Common fig</name>
    <dbReference type="NCBI Taxonomy" id="3494"/>
    <lineage>
        <taxon>Eukaryota</taxon>
        <taxon>Viridiplantae</taxon>
        <taxon>Streptophyta</taxon>
        <taxon>Embryophyta</taxon>
        <taxon>Tracheophyta</taxon>
        <taxon>Spermatophyta</taxon>
        <taxon>Magnoliopsida</taxon>
        <taxon>eudicotyledons</taxon>
        <taxon>Gunneridae</taxon>
        <taxon>Pentapetalae</taxon>
        <taxon>rosids</taxon>
        <taxon>fabids</taxon>
        <taxon>Rosales</taxon>
        <taxon>Moraceae</taxon>
        <taxon>Ficeae</taxon>
        <taxon>Ficus</taxon>
    </lineage>
</organism>
<evidence type="ECO:0000256" key="1">
    <source>
        <dbReference type="SAM" id="MobiDB-lite"/>
    </source>
</evidence>
<evidence type="ECO:0000313" key="3">
    <source>
        <dbReference type="Proteomes" id="UP001187192"/>
    </source>
</evidence>
<reference evidence="2" key="1">
    <citation type="submission" date="2023-07" db="EMBL/GenBank/DDBJ databases">
        <title>draft genome sequence of fig (Ficus carica).</title>
        <authorList>
            <person name="Takahashi T."/>
            <person name="Nishimura K."/>
        </authorList>
    </citation>
    <scope>NUCLEOTIDE SEQUENCE</scope>
</reference>
<gene>
    <name evidence="2" type="ORF">TIFTF001_035638</name>
</gene>
<feature type="region of interest" description="Disordered" evidence="1">
    <location>
        <begin position="1"/>
        <end position="43"/>
    </location>
</feature>
<feature type="compositionally biased region" description="Polar residues" evidence="1">
    <location>
        <begin position="32"/>
        <end position="43"/>
    </location>
</feature>
<proteinExistence type="predicted"/>
<dbReference type="AlphaFoldDB" id="A0AA88J9V7"/>
<comment type="caution">
    <text evidence="2">The sequence shown here is derived from an EMBL/GenBank/DDBJ whole genome shotgun (WGS) entry which is preliminary data.</text>
</comment>
<sequence length="139" mass="15311">MEEAELLASAERGKKKSYNVASPIEAGRHRTGQPSGTPGDQTIGTQEIASADEILDVGNRGTQEIAKNAEISFFTLFYLVSLSYQPCCREDDVDDDEHHDQPRLCEKGGGNRVHPRGCFSDTELIVFSDDGLFFNSWGL</sequence>
<dbReference type="EMBL" id="BTGU01000339">
    <property type="protein sequence ID" value="GMN66574.1"/>
    <property type="molecule type" value="Genomic_DNA"/>
</dbReference>
<evidence type="ECO:0000313" key="2">
    <source>
        <dbReference type="EMBL" id="GMN66574.1"/>
    </source>
</evidence>